<accession>A0A975T5K4</accession>
<reference evidence="2" key="1">
    <citation type="submission" date="2017-04" db="EMBL/GenBank/DDBJ databases">
        <title>Genome deletions in a multicellular cyanobacterial endosymbiont for morphological adaptation in marine diatoms.</title>
        <authorList>
            <person name="Wang Y."/>
            <person name="Gao H."/>
            <person name="Li R."/>
            <person name="Xu X."/>
        </authorList>
    </citation>
    <scope>NUCLEOTIDE SEQUENCE</scope>
    <source>
        <strain evidence="2">FACHB 800</strain>
    </source>
</reference>
<dbReference type="PANTHER" id="PTHR11079:SF162">
    <property type="entry name" value="RIBOFLAVIN BIOSYNTHESIS PROTEIN PYRD, CHLOROPLASTIC"/>
    <property type="match status" value="1"/>
</dbReference>
<dbReference type="Pfam" id="PF00383">
    <property type="entry name" value="dCMP_cyt_deam_1"/>
    <property type="match status" value="1"/>
</dbReference>
<feature type="domain" description="CMP/dCMP-type deaminase" evidence="1">
    <location>
        <begin position="1"/>
        <end position="109"/>
    </location>
</feature>
<dbReference type="CDD" id="cd01285">
    <property type="entry name" value="nucleoside_deaminase"/>
    <property type="match status" value="1"/>
</dbReference>
<keyword evidence="3" id="KW-1185">Reference proteome</keyword>
<dbReference type="InterPro" id="IPR002125">
    <property type="entry name" value="CMP_dCMP_dom"/>
</dbReference>
<dbReference type="KEGG" id="rsin:B6N60_01342"/>
<dbReference type="SUPFAM" id="SSF53927">
    <property type="entry name" value="Cytidine deaminase-like"/>
    <property type="match status" value="1"/>
</dbReference>
<dbReference type="PANTHER" id="PTHR11079">
    <property type="entry name" value="CYTOSINE DEAMINASE FAMILY MEMBER"/>
    <property type="match status" value="1"/>
</dbReference>
<dbReference type="AlphaFoldDB" id="A0A975T5K4"/>
<dbReference type="RefSeq" id="WP_190601793.1">
    <property type="nucleotide sequence ID" value="NZ_CP021056.1"/>
</dbReference>
<protein>
    <submittedName>
        <fullName evidence="2">Cytidine/deoxycytidylate deaminase, zinc-binding region</fullName>
    </submittedName>
</protein>
<gene>
    <name evidence="2" type="ORF">B6N60_01342</name>
</gene>
<evidence type="ECO:0000313" key="3">
    <source>
        <dbReference type="Proteomes" id="UP000683511"/>
    </source>
</evidence>
<evidence type="ECO:0000313" key="2">
    <source>
        <dbReference type="EMBL" id="QXE22656.1"/>
    </source>
</evidence>
<dbReference type="EMBL" id="CP021056">
    <property type="protein sequence ID" value="QXE22656.1"/>
    <property type="molecule type" value="Genomic_DNA"/>
</dbReference>
<dbReference type="Proteomes" id="UP000683511">
    <property type="component" value="Chromosome"/>
</dbReference>
<proteinExistence type="predicted"/>
<evidence type="ECO:0000259" key="1">
    <source>
        <dbReference type="PROSITE" id="PS51747"/>
    </source>
</evidence>
<dbReference type="InterPro" id="IPR016193">
    <property type="entry name" value="Cytidine_deaminase-like"/>
</dbReference>
<dbReference type="PROSITE" id="PS51747">
    <property type="entry name" value="CYT_DCMP_DEAMINASES_2"/>
    <property type="match status" value="1"/>
</dbReference>
<dbReference type="GO" id="GO:0003824">
    <property type="term" value="F:catalytic activity"/>
    <property type="evidence" value="ECO:0007669"/>
    <property type="project" value="InterPro"/>
</dbReference>
<name>A0A975T5K4_9NOST</name>
<dbReference type="Gene3D" id="3.40.140.10">
    <property type="entry name" value="Cytidine Deaminase, domain 2"/>
    <property type="match status" value="1"/>
</dbReference>
<organism evidence="2 3">
    <name type="scientific">Richelia sinica FACHB-800</name>
    <dbReference type="NCBI Taxonomy" id="1357546"/>
    <lineage>
        <taxon>Bacteria</taxon>
        <taxon>Bacillati</taxon>
        <taxon>Cyanobacteriota</taxon>
        <taxon>Cyanophyceae</taxon>
        <taxon>Nostocales</taxon>
        <taxon>Nostocaceae</taxon>
        <taxon>Richelia</taxon>
    </lineage>
</organism>
<sequence>MNHEYFMRLALEQANQGDAPYGAVIVTDNQVVAAAHNTVLQDHDPSAHAEINTIRYLTAQLQSPKLDGYRIYTTGEPCPMCASACVWAGISEIIYAVSIEDLIALNQSQINISCEEVIAKSDKTIKVTKGVLRAEGLKLFAPSCRRDSEQNK</sequence>